<reference evidence="4 5" key="1">
    <citation type="journal article" date="2020" name="Arch. Microbiol.">
        <title>The genome sequence of the giant phototrophic gammaproteobacterium Thiospirillum jenense gives insight into its physiological properties and phylogenetic relationships.</title>
        <authorList>
            <person name="Imhoff J.F."/>
            <person name="Meyer T.E."/>
            <person name="Kyndt J.A."/>
        </authorList>
    </citation>
    <scope>NUCLEOTIDE SEQUENCE [LARGE SCALE GENOMIC DNA]</scope>
    <source>
        <strain evidence="4 5">DSM 216</strain>
    </source>
</reference>
<feature type="signal peptide" evidence="2">
    <location>
        <begin position="1"/>
        <end position="22"/>
    </location>
</feature>
<dbReference type="Pfam" id="PF09968">
    <property type="entry name" value="DUF2202"/>
    <property type="match status" value="1"/>
</dbReference>
<keyword evidence="5" id="KW-1185">Reference proteome</keyword>
<comment type="caution">
    <text evidence="4">The sequence shown here is derived from an EMBL/GenBank/DDBJ whole genome shotgun (WGS) entry which is preliminary data.</text>
</comment>
<feature type="compositionally biased region" description="Gly residues" evidence="1">
    <location>
        <begin position="245"/>
        <end position="256"/>
    </location>
</feature>
<proteinExistence type="predicted"/>
<dbReference type="SUPFAM" id="SSF47240">
    <property type="entry name" value="Ferritin-like"/>
    <property type="match status" value="1"/>
</dbReference>
<evidence type="ECO:0000256" key="2">
    <source>
        <dbReference type="SAM" id="SignalP"/>
    </source>
</evidence>
<organism evidence="4 5">
    <name type="scientific">Thiospirillum jenense</name>
    <dbReference type="NCBI Taxonomy" id="1653858"/>
    <lineage>
        <taxon>Bacteria</taxon>
        <taxon>Pseudomonadati</taxon>
        <taxon>Pseudomonadota</taxon>
        <taxon>Gammaproteobacteria</taxon>
        <taxon>Chromatiales</taxon>
        <taxon>Chromatiaceae</taxon>
        <taxon>Thiospirillum</taxon>
    </lineage>
</organism>
<dbReference type="RefSeq" id="WP_182583731.1">
    <property type="nucleotide sequence ID" value="NZ_JABVCQ010000013.1"/>
</dbReference>
<gene>
    <name evidence="4" type="ORF">HUK38_07685</name>
</gene>
<evidence type="ECO:0000259" key="3">
    <source>
        <dbReference type="Pfam" id="PF09968"/>
    </source>
</evidence>
<dbReference type="InterPro" id="IPR012347">
    <property type="entry name" value="Ferritin-like"/>
</dbReference>
<evidence type="ECO:0000313" key="4">
    <source>
        <dbReference type="EMBL" id="MBB1126110.1"/>
    </source>
</evidence>
<dbReference type="Proteomes" id="UP000548632">
    <property type="component" value="Unassembled WGS sequence"/>
</dbReference>
<name>A0A839HD96_9GAMM</name>
<feature type="chain" id="PRO_5032753122" evidence="2">
    <location>
        <begin position="23"/>
        <end position="256"/>
    </location>
</feature>
<keyword evidence="2" id="KW-0732">Signal</keyword>
<feature type="domain" description="DUF2202" evidence="3">
    <location>
        <begin position="54"/>
        <end position="215"/>
    </location>
</feature>
<evidence type="ECO:0000256" key="1">
    <source>
        <dbReference type="SAM" id="MobiDB-lite"/>
    </source>
</evidence>
<dbReference type="CDD" id="cd01048">
    <property type="entry name" value="Ferritin_like_AB2"/>
    <property type="match status" value="1"/>
</dbReference>
<dbReference type="AlphaFoldDB" id="A0A839HD96"/>
<protein>
    <submittedName>
        <fullName evidence="4">DUF2202 domain-containing protein</fullName>
    </submittedName>
</protein>
<dbReference type="EMBL" id="JABVCQ010000013">
    <property type="protein sequence ID" value="MBB1126110.1"/>
    <property type="molecule type" value="Genomic_DNA"/>
</dbReference>
<accession>A0A839HD96</accession>
<sequence length="256" mass="27158">MPKLRLLTVALSAALLTTPAFAGNGHNGTDRGTPPTAAEMLDALPISAPLDTTESDNLLFMREEERLARDVYLQFDSVWEQAPPFAGVAQSEQQHMDVLALLLERYGLAEPSDPTLSGVYANATLQEFYNNATVTGAESLLAALRIGALIEETDIADLTAAIAATDNVDLQEVYGHLQRGSRNHLRAYVSEIERQGGDAYVAQSLTQEEVDAIVAEPMERGGPGHGGMMPPPDGMGTGTPPEGMMSGGSHRGANGN</sequence>
<dbReference type="InterPro" id="IPR009078">
    <property type="entry name" value="Ferritin-like_SF"/>
</dbReference>
<dbReference type="Gene3D" id="1.20.1260.10">
    <property type="match status" value="1"/>
</dbReference>
<evidence type="ECO:0000313" key="5">
    <source>
        <dbReference type="Proteomes" id="UP000548632"/>
    </source>
</evidence>
<feature type="region of interest" description="Disordered" evidence="1">
    <location>
        <begin position="220"/>
        <end position="256"/>
    </location>
</feature>
<dbReference type="InterPro" id="IPR019243">
    <property type="entry name" value="DUF2202"/>
</dbReference>